<dbReference type="AlphaFoldDB" id="A0A7D8Z003"/>
<evidence type="ECO:0000256" key="1">
    <source>
        <dbReference type="SAM" id="MobiDB-lite"/>
    </source>
</evidence>
<evidence type="ECO:0000313" key="3">
    <source>
        <dbReference type="Proteomes" id="UP000473826"/>
    </source>
</evidence>
<name>A0A7D8Z003_VANHU</name>
<dbReference type="Proteomes" id="UP000473826">
    <property type="component" value="Unassembled WGS sequence"/>
</dbReference>
<organism evidence="2 3">
    <name type="scientific">Vanrija humicola</name>
    <name type="common">Yeast</name>
    <name type="synonym">Cryptococcus humicola</name>
    <dbReference type="NCBI Taxonomy" id="5417"/>
    <lineage>
        <taxon>Eukaryota</taxon>
        <taxon>Fungi</taxon>
        <taxon>Dikarya</taxon>
        <taxon>Basidiomycota</taxon>
        <taxon>Agaricomycotina</taxon>
        <taxon>Tremellomycetes</taxon>
        <taxon>Trichosporonales</taxon>
        <taxon>Trichosporonaceae</taxon>
        <taxon>Vanrija</taxon>
    </lineage>
</organism>
<feature type="region of interest" description="Disordered" evidence="1">
    <location>
        <begin position="1"/>
        <end position="72"/>
    </location>
</feature>
<feature type="compositionally biased region" description="Basic residues" evidence="1">
    <location>
        <begin position="93"/>
        <end position="104"/>
    </location>
</feature>
<keyword evidence="3" id="KW-1185">Reference proteome</keyword>
<accession>A0A7D8Z003</accession>
<proteinExistence type="predicted"/>
<feature type="compositionally biased region" description="Low complexity" evidence="1">
    <location>
        <begin position="20"/>
        <end position="38"/>
    </location>
</feature>
<feature type="compositionally biased region" description="Basic residues" evidence="1">
    <location>
        <begin position="10"/>
        <end position="19"/>
    </location>
</feature>
<dbReference type="EMBL" id="QKWK01000005">
    <property type="protein sequence ID" value="TXT10716.1"/>
    <property type="molecule type" value="Genomic_DNA"/>
</dbReference>
<protein>
    <submittedName>
        <fullName evidence="2">Uncharacterized protein</fullName>
    </submittedName>
</protein>
<comment type="caution">
    <text evidence="2">The sequence shown here is derived from an EMBL/GenBank/DDBJ whole genome shotgun (WGS) entry which is preliminary data.</text>
</comment>
<gene>
    <name evidence="2" type="ORF">VHUM_02221</name>
</gene>
<evidence type="ECO:0000313" key="2">
    <source>
        <dbReference type="EMBL" id="TXT10716.1"/>
    </source>
</evidence>
<feature type="compositionally biased region" description="Basic residues" evidence="1">
    <location>
        <begin position="39"/>
        <end position="49"/>
    </location>
</feature>
<feature type="region of interest" description="Disordered" evidence="1">
    <location>
        <begin position="87"/>
        <end position="126"/>
    </location>
</feature>
<reference evidence="2 3" key="1">
    <citation type="journal article" date="2019" name="PLoS Genet.">
        <title>Convergent evolution of linked mating-type loci in basidiomycete fungi.</title>
        <authorList>
            <person name="Sun S."/>
            <person name="Coelho M.A."/>
            <person name="Heitman J."/>
            <person name="Nowrousian M."/>
        </authorList>
    </citation>
    <scope>NUCLEOTIDE SEQUENCE [LARGE SCALE GENOMIC DNA]</scope>
    <source>
        <strain evidence="2 3">CBS 4282</strain>
    </source>
</reference>
<sequence length="126" mass="14133">MCVWSASRRAPTRRQRSRAARTPCSLPRAPRSSSPRLARAGRPRTRPGRARNSCSTSMAARTSADTRCGPRSRAAWRRARRCASSACSTARRLTARRRSPRRCSTRSARGTTRRESSASRRKTSSW</sequence>
<feature type="compositionally biased region" description="Polar residues" evidence="1">
    <location>
        <begin position="52"/>
        <end position="65"/>
    </location>
</feature>